<evidence type="ECO:0000313" key="7">
    <source>
        <dbReference type="EMBL" id="BCJ90027.1"/>
    </source>
</evidence>
<sequence length="257" mass="28224">MSAPEIITGDCRTEMSVRGPFDMVFADPPYGDTSLTWDRKVEGWIAVAVAALKPSGSMWVFGFMRFFIDQGGLFKAAGLRYAQDVVWEKHNGSSFHCDRFKRVHEHAVQFYRADTEWAAVWNEVQTTSDARSRVVRRKKRPAHTGDIGRGHYVSEDGGPRIERSVIYARSCHGRAIHPTEKPSGFVEKLIRTSCPPGGIVGDFFAGSGSAGEAAAMSGRRYVGCEIDPEMARAARDRLAGSLFVGCVGTTEKEGRAG</sequence>
<evidence type="ECO:0000256" key="2">
    <source>
        <dbReference type="ARBA" id="ARBA00022603"/>
    </source>
</evidence>
<evidence type="ECO:0000256" key="5">
    <source>
        <dbReference type="RuleBase" id="RU362026"/>
    </source>
</evidence>
<keyword evidence="8" id="KW-1185">Reference proteome</keyword>
<comment type="catalytic activity">
    <reaction evidence="4">
        <text>a 2'-deoxyadenosine in DNA + S-adenosyl-L-methionine = an N(6)-methyl-2'-deoxyadenosine in DNA + S-adenosyl-L-homocysteine + H(+)</text>
        <dbReference type="Rhea" id="RHEA:15197"/>
        <dbReference type="Rhea" id="RHEA-COMP:12418"/>
        <dbReference type="Rhea" id="RHEA-COMP:12419"/>
        <dbReference type="ChEBI" id="CHEBI:15378"/>
        <dbReference type="ChEBI" id="CHEBI:57856"/>
        <dbReference type="ChEBI" id="CHEBI:59789"/>
        <dbReference type="ChEBI" id="CHEBI:90615"/>
        <dbReference type="ChEBI" id="CHEBI:90616"/>
        <dbReference type="EC" id="2.1.1.72"/>
    </reaction>
</comment>
<dbReference type="AlphaFoldDB" id="A0A6S6QQ03"/>
<dbReference type="PANTHER" id="PTHR13370">
    <property type="entry name" value="RNA METHYLASE-RELATED"/>
    <property type="match status" value="1"/>
</dbReference>
<dbReference type="Gene3D" id="3.40.50.150">
    <property type="entry name" value="Vaccinia Virus protein VP39"/>
    <property type="match status" value="1"/>
</dbReference>
<evidence type="ECO:0000259" key="6">
    <source>
        <dbReference type="Pfam" id="PF01555"/>
    </source>
</evidence>
<dbReference type="EC" id="2.1.1.-" evidence="5"/>
<evidence type="ECO:0000256" key="3">
    <source>
        <dbReference type="ARBA" id="ARBA00022679"/>
    </source>
</evidence>
<dbReference type="GO" id="GO:0003677">
    <property type="term" value="F:DNA binding"/>
    <property type="evidence" value="ECO:0007669"/>
    <property type="project" value="InterPro"/>
</dbReference>
<dbReference type="PROSITE" id="PS00092">
    <property type="entry name" value="N6_MTASE"/>
    <property type="match status" value="1"/>
</dbReference>
<dbReference type="InterPro" id="IPR001091">
    <property type="entry name" value="RM_Methyltransferase"/>
</dbReference>
<dbReference type="EMBL" id="AP023361">
    <property type="protein sequence ID" value="BCJ90027.1"/>
    <property type="molecule type" value="Genomic_DNA"/>
</dbReference>
<name>A0A6S6QQ03_9HYPH</name>
<dbReference type="GO" id="GO:0008170">
    <property type="term" value="F:N-methyltransferase activity"/>
    <property type="evidence" value="ECO:0007669"/>
    <property type="project" value="InterPro"/>
</dbReference>
<organism evidence="7 8">
    <name type="scientific">Terrihabitans soli</name>
    <dbReference type="NCBI Taxonomy" id="708113"/>
    <lineage>
        <taxon>Bacteria</taxon>
        <taxon>Pseudomonadati</taxon>
        <taxon>Pseudomonadota</taxon>
        <taxon>Alphaproteobacteria</taxon>
        <taxon>Hyphomicrobiales</taxon>
        <taxon>Terrihabitans</taxon>
    </lineage>
</organism>
<dbReference type="SUPFAM" id="SSF53335">
    <property type="entry name" value="S-adenosyl-L-methionine-dependent methyltransferases"/>
    <property type="match status" value="1"/>
</dbReference>
<dbReference type="KEGG" id="tso:IZ6_07620"/>
<dbReference type="GO" id="GO:0032259">
    <property type="term" value="P:methylation"/>
    <property type="evidence" value="ECO:0007669"/>
    <property type="project" value="UniProtKB-KW"/>
</dbReference>
<evidence type="ECO:0000256" key="1">
    <source>
        <dbReference type="ARBA" id="ARBA00006594"/>
    </source>
</evidence>
<dbReference type="RefSeq" id="WP_222876688.1">
    <property type="nucleotide sequence ID" value="NZ_AP023361.1"/>
</dbReference>
<dbReference type="InterPro" id="IPR029063">
    <property type="entry name" value="SAM-dependent_MTases_sf"/>
</dbReference>
<dbReference type="PRINTS" id="PR00508">
    <property type="entry name" value="S21N4MTFRASE"/>
</dbReference>
<dbReference type="GO" id="GO:0005737">
    <property type="term" value="C:cytoplasm"/>
    <property type="evidence" value="ECO:0007669"/>
    <property type="project" value="TreeGrafter"/>
</dbReference>
<dbReference type="InterPro" id="IPR002941">
    <property type="entry name" value="DNA_methylase_N4/N6"/>
</dbReference>
<dbReference type="InterPro" id="IPR002052">
    <property type="entry name" value="DNA_methylase_N6_adenine_CS"/>
</dbReference>
<proteinExistence type="inferred from homology"/>
<dbReference type="Pfam" id="PF01555">
    <property type="entry name" value="N6_N4_Mtase"/>
    <property type="match status" value="1"/>
</dbReference>
<gene>
    <name evidence="7" type="ORF">IZ6_07620</name>
</gene>
<comment type="similarity">
    <text evidence="1 5">Belongs to the N(4)/N(6)-methyltransferase family.</text>
</comment>
<accession>A0A6S6QQ03</accession>
<reference evidence="7 8" key="1">
    <citation type="submission" date="2020-08" db="EMBL/GenBank/DDBJ databases">
        <title>Genome sequence of Rhizobiales bacterium strain IZ6.</title>
        <authorList>
            <person name="Nakai R."/>
            <person name="Naganuma T."/>
        </authorList>
    </citation>
    <scope>NUCLEOTIDE SEQUENCE [LARGE SCALE GENOMIC DNA]</scope>
    <source>
        <strain evidence="7 8">IZ6</strain>
    </source>
</reference>
<evidence type="ECO:0000256" key="4">
    <source>
        <dbReference type="ARBA" id="ARBA00047942"/>
    </source>
</evidence>
<dbReference type="Proteomes" id="UP000515317">
    <property type="component" value="Chromosome"/>
</dbReference>
<keyword evidence="3" id="KW-0808">Transferase</keyword>
<dbReference type="PANTHER" id="PTHR13370:SF3">
    <property type="entry name" value="TRNA (GUANINE(10)-N2)-METHYLTRANSFERASE HOMOLOG"/>
    <property type="match status" value="1"/>
</dbReference>
<protein>
    <recommendedName>
        <fullName evidence="5">Methyltransferase</fullName>
        <ecNumber evidence="5">2.1.1.-</ecNumber>
    </recommendedName>
</protein>
<dbReference type="REBASE" id="438944">
    <property type="entry name" value="M.RbaIZ6ORF7620P"/>
</dbReference>
<evidence type="ECO:0000313" key="8">
    <source>
        <dbReference type="Proteomes" id="UP000515317"/>
    </source>
</evidence>
<dbReference type="GO" id="GO:0009007">
    <property type="term" value="F:site-specific DNA-methyltransferase (adenine-specific) activity"/>
    <property type="evidence" value="ECO:0007669"/>
    <property type="project" value="UniProtKB-EC"/>
</dbReference>
<feature type="domain" description="DNA methylase N-4/N-6" evidence="6">
    <location>
        <begin position="22"/>
        <end position="234"/>
    </location>
</feature>
<keyword evidence="2" id="KW-0489">Methyltransferase</keyword>